<feature type="domain" description="Polymerase nucleotidyl transferase" evidence="1">
    <location>
        <begin position="90"/>
        <end position="173"/>
    </location>
</feature>
<dbReference type="eggNOG" id="arCOG01831">
    <property type="taxonomic scope" value="Archaea"/>
</dbReference>
<dbReference type="InterPro" id="IPR002934">
    <property type="entry name" value="Polymerase_NTP_transf_dom"/>
</dbReference>
<dbReference type="PaxDb" id="572546-Arcpr_0693"/>
<protein>
    <submittedName>
        <fullName evidence="2">DNA polymerase beta domain protein region</fullName>
    </submittedName>
</protein>
<sequence>MRFRDFIEVDNHLFSVLKGGDKIICVLRYVPNGDRVRGKNTYRKIKHSEAYRYLREFYNDGLHYIPLERVEKHYDAMKLLPEICERDECVKKVANFFNLEKMGVTGSRLIGLSKEDSDVDFVLYDECFNVGREKIRKGLEKGDLESPDLEKVYEKRNVALPYEIFVVHERRKYNKAIIDGVSFDILYAGRDANIVKGEKVGKVEVRGKVIQARPFEYPAVYKLPDCDILCYTHTFVGQAFEGEFIEARGILEIINGRKVVIIGSRRDIEDEYVVSLTLLEREGMIDDFEMWKRI</sequence>
<dbReference type="HOGENOM" id="CLU_072733_0_0_2"/>
<dbReference type="EMBL" id="CP001857">
    <property type="protein sequence ID" value="ADB57757.1"/>
    <property type="molecule type" value="Genomic_DNA"/>
</dbReference>
<evidence type="ECO:0000259" key="1">
    <source>
        <dbReference type="Pfam" id="PF01909"/>
    </source>
</evidence>
<name>D2RHI2_ARCPA</name>
<evidence type="ECO:0000313" key="2">
    <source>
        <dbReference type="EMBL" id="ADB57757.1"/>
    </source>
</evidence>
<dbReference type="RefSeq" id="WP_012940093.1">
    <property type="nucleotide sequence ID" value="NC_013741.1"/>
</dbReference>
<organism evidence="2 3">
    <name type="scientific">Archaeoglobus profundus (strain DSM 5631 / JCM 9629 / NBRC 100127 / Av18)</name>
    <dbReference type="NCBI Taxonomy" id="572546"/>
    <lineage>
        <taxon>Archaea</taxon>
        <taxon>Methanobacteriati</taxon>
        <taxon>Methanobacteriota</taxon>
        <taxon>Archaeoglobi</taxon>
        <taxon>Archaeoglobales</taxon>
        <taxon>Archaeoglobaceae</taxon>
        <taxon>Archaeoglobus</taxon>
    </lineage>
</organism>
<dbReference type="OrthoDB" id="18771at2157"/>
<keyword evidence="3" id="KW-1185">Reference proteome</keyword>
<dbReference type="KEGG" id="apo:Arcpr_0693"/>
<dbReference type="GO" id="GO:0016779">
    <property type="term" value="F:nucleotidyltransferase activity"/>
    <property type="evidence" value="ECO:0007669"/>
    <property type="project" value="InterPro"/>
</dbReference>
<dbReference type="Pfam" id="PF01909">
    <property type="entry name" value="NTP_transf_2"/>
    <property type="match status" value="1"/>
</dbReference>
<accession>D2RHI2</accession>
<gene>
    <name evidence="2" type="ordered locus">Arcpr_0693</name>
</gene>
<reference evidence="2 3" key="1">
    <citation type="journal article" date="2010" name="Stand. Genomic Sci.">
        <title>Complete genome sequence of Archaeoglobus profundus type strain (AV18).</title>
        <authorList>
            <person name="von Jan M."/>
            <person name="Lapidus A."/>
            <person name="Del Rio T.G."/>
            <person name="Copeland A."/>
            <person name="Tice H."/>
            <person name="Cheng J.F."/>
            <person name="Lucas S."/>
            <person name="Chen F."/>
            <person name="Nolan M."/>
            <person name="Goodwin L."/>
            <person name="Han C."/>
            <person name="Pitluck S."/>
            <person name="Liolios K."/>
            <person name="Ivanova N."/>
            <person name="Mavromatis K."/>
            <person name="Ovchinnikova G."/>
            <person name="Chertkov O."/>
            <person name="Pati A."/>
            <person name="Chen A."/>
            <person name="Palaniappan K."/>
            <person name="Land M."/>
            <person name="Hauser L."/>
            <person name="Chang Y.J."/>
            <person name="Jeffries C.D."/>
            <person name="Saunders E."/>
            <person name="Brettin T."/>
            <person name="Detter J.C."/>
            <person name="Chain P."/>
            <person name="Eichinger K."/>
            <person name="Huber H."/>
            <person name="Spring S."/>
            <person name="Rohde M."/>
            <person name="Goker M."/>
            <person name="Wirth R."/>
            <person name="Woyke T."/>
            <person name="Bristow J."/>
            <person name="Eisen J.A."/>
            <person name="Markowitz V."/>
            <person name="Hugenholtz P."/>
            <person name="Kyrpides N.C."/>
            <person name="Klenk H.P."/>
        </authorList>
    </citation>
    <scope>NUCLEOTIDE SEQUENCE [LARGE SCALE GENOMIC DNA]</scope>
    <source>
        <strain evidence="3">DSM 5631 / JCM 9629 / NBRC 100127 / Av18</strain>
    </source>
</reference>
<dbReference type="AlphaFoldDB" id="D2RHI2"/>
<proteinExistence type="predicted"/>
<dbReference type="Proteomes" id="UP000001901">
    <property type="component" value="Chromosome"/>
</dbReference>
<dbReference type="STRING" id="572546.Arcpr_0693"/>
<dbReference type="GeneID" id="8739353"/>
<evidence type="ECO:0000313" key="3">
    <source>
        <dbReference type="Proteomes" id="UP000001901"/>
    </source>
</evidence>